<dbReference type="EMBL" id="JAUSQZ010000001">
    <property type="protein sequence ID" value="MDP9830140.1"/>
    <property type="molecule type" value="Genomic_DNA"/>
</dbReference>
<keyword evidence="2" id="KW-1185">Reference proteome</keyword>
<dbReference type="Proteomes" id="UP001235712">
    <property type="component" value="Unassembled WGS sequence"/>
</dbReference>
<reference evidence="1 2" key="1">
    <citation type="submission" date="2023-07" db="EMBL/GenBank/DDBJ databases">
        <title>Sequencing the genomes of 1000 actinobacteria strains.</title>
        <authorList>
            <person name="Klenk H.-P."/>
        </authorList>
    </citation>
    <scope>NUCLEOTIDE SEQUENCE [LARGE SCALE GENOMIC DNA]</scope>
    <source>
        <strain evidence="1 2">DSM 44388</strain>
    </source>
</reference>
<comment type="caution">
    <text evidence="1">The sequence shown here is derived from an EMBL/GenBank/DDBJ whole genome shotgun (WGS) entry which is preliminary data.</text>
</comment>
<protein>
    <submittedName>
        <fullName evidence="1">Uncharacterized protein</fullName>
    </submittedName>
</protein>
<accession>A0ABT9PBR7</accession>
<gene>
    <name evidence="1" type="ORF">J2S57_005889</name>
</gene>
<evidence type="ECO:0000313" key="2">
    <source>
        <dbReference type="Proteomes" id="UP001235712"/>
    </source>
</evidence>
<evidence type="ECO:0000313" key="1">
    <source>
        <dbReference type="EMBL" id="MDP9830140.1"/>
    </source>
</evidence>
<organism evidence="1 2">
    <name type="scientific">Kineosporia succinea</name>
    <dbReference type="NCBI Taxonomy" id="84632"/>
    <lineage>
        <taxon>Bacteria</taxon>
        <taxon>Bacillati</taxon>
        <taxon>Actinomycetota</taxon>
        <taxon>Actinomycetes</taxon>
        <taxon>Kineosporiales</taxon>
        <taxon>Kineosporiaceae</taxon>
        <taxon>Kineosporia</taxon>
    </lineage>
</organism>
<name>A0ABT9PBR7_9ACTN</name>
<sequence>MPQARIGASGPGPPRFRLIVGIGDLPELAAGADLTR</sequence>
<proteinExistence type="predicted"/>